<dbReference type="PANTHER" id="PTHR43981:SF2">
    <property type="entry name" value="ENOYL-[ACYL-CARRIER-PROTEIN] REDUCTASE, MITOCHONDRIAL"/>
    <property type="match status" value="1"/>
</dbReference>
<feature type="domain" description="Enoyl reductase (ER)" evidence="11">
    <location>
        <begin position="12"/>
        <end position="326"/>
    </location>
</feature>
<comment type="caution">
    <text evidence="12">The sequence shown here is derived from an EMBL/GenBank/DDBJ whole genome shotgun (WGS) entry which is preliminary data.</text>
</comment>
<evidence type="ECO:0000256" key="5">
    <source>
        <dbReference type="ARBA" id="ARBA00022946"/>
    </source>
</evidence>
<evidence type="ECO:0000313" key="13">
    <source>
        <dbReference type="Proteomes" id="UP000005824"/>
    </source>
</evidence>
<evidence type="ECO:0000256" key="3">
    <source>
        <dbReference type="ARBA" id="ARBA00022832"/>
    </source>
</evidence>
<dbReference type="Proteomes" id="UP000005824">
    <property type="component" value="Unassembled WGS sequence"/>
</dbReference>
<keyword evidence="6" id="KW-0560">Oxidoreductase</keyword>
<dbReference type="STRING" id="497964.CfE428DRAFT_1012"/>
<dbReference type="Pfam" id="PF08240">
    <property type="entry name" value="ADH_N"/>
    <property type="match status" value="1"/>
</dbReference>
<dbReference type="SMART" id="SM00829">
    <property type="entry name" value="PKS_ER"/>
    <property type="match status" value="1"/>
</dbReference>
<dbReference type="InterPro" id="IPR013154">
    <property type="entry name" value="ADH-like_N"/>
</dbReference>
<evidence type="ECO:0000256" key="6">
    <source>
        <dbReference type="ARBA" id="ARBA00023002"/>
    </source>
</evidence>
<dbReference type="InterPro" id="IPR013149">
    <property type="entry name" value="ADH-like_C"/>
</dbReference>
<proteinExistence type="inferred from homology"/>
<sequence length="339" mass="36600">MNVSAIVIHEFGTPVEVVRVENIEVPPLDAEGAWVRVLASPINPADINVLEGKYPNRPELPGTPGMEGVGVVEKVGAEVKTLRVGDHVMLPHGLGCWREAAVIAEAEKLHVVPREVAVEQAAMLRVNPATALRMLRDFTTLAEGDFVIQNAANSAVGRLVIQIAKANGWRTISLVRRPELIEELRALGGDVVLLDNDEVKDQIKAATGGVPVKLALNCVGGDSALRLANALAPGGTLVTFGAMSRQPVRIPNGLLIFKDLRCRGFWITEWYRHASHAEESAMFAELFALAKRGLLHTPVERVYPLRDAVAAVKHAMQSQRGGKILFGAPEIAAQFSPQT</sequence>
<accession>B4CWH5</accession>
<dbReference type="GO" id="GO:0141148">
    <property type="term" value="F:enoyl-[acyl-carrier-protein] reductase (NADPH) activity"/>
    <property type="evidence" value="ECO:0007669"/>
    <property type="project" value="UniProtKB-EC"/>
</dbReference>
<evidence type="ECO:0000259" key="11">
    <source>
        <dbReference type="SMART" id="SM00829"/>
    </source>
</evidence>
<keyword evidence="7" id="KW-0443">Lipid metabolism</keyword>
<dbReference type="Gene3D" id="3.90.180.10">
    <property type="entry name" value="Medium-chain alcohol dehydrogenases, catalytic domain"/>
    <property type="match status" value="1"/>
</dbReference>
<evidence type="ECO:0000313" key="12">
    <source>
        <dbReference type="EMBL" id="EDY21767.1"/>
    </source>
</evidence>
<evidence type="ECO:0000256" key="10">
    <source>
        <dbReference type="ARBA" id="ARBA00048843"/>
    </source>
</evidence>
<keyword evidence="8" id="KW-0275">Fatty acid biosynthesis</keyword>
<keyword evidence="3" id="KW-0276">Fatty acid metabolism</keyword>
<dbReference type="Pfam" id="PF00107">
    <property type="entry name" value="ADH_zinc_N"/>
    <property type="match status" value="1"/>
</dbReference>
<dbReference type="InterPro" id="IPR051034">
    <property type="entry name" value="Mito_Enoyl-ACP_Reductase"/>
</dbReference>
<gene>
    <name evidence="12" type="ORF">CfE428DRAFT_1012</name>
</gene>
<evidence type="ECO:0000256" key="4">
    <source>
        <dbReference type="ARBA" id="ARBA00022857"/>
    </source>
</evidence>
<evidence type="ECO:0000256" key="1">
    <source>
        <dbReference type="ARBA" id="ARBA00010371"/>
    </source>
</evidence>
<keyword evidence="4" id="KW-0521">NADP</keyword>
<dbReference type="RefSeq" id="WP_006978339.1">
    <property type="nucleotide sequence ID" value="NZ_ABVL01000002.1"/>
</dbReference>
<dbReference type="CDD" id="cd08290">
    <property type="entry name" value="ETR"/>
    <property type="match status" value="1"/>
</dbReference>
<evidence type="ECO:0000256" key="2">
    <source>
        <dbReference type="ARBA" id="ARBA00022516"/>
    </source>
</evidence>
<evidence type="ECO:0000256" key="7">
    <source>
        <dbReference type="ARBA" id="ARBA00023098"/>
    </source>
</evidence>
<dbReference type="PANTHER" id="PTHR43981">
    <property type="entry name" value="ENOYL-[ACYL-CARRIER-PROTEIN] REDUCTASE, MITOCHONDRIAL"/>
    <property type="match status" value="1"/>
</dbReference>
<dbReference type="EMBL" id="ABVL01000002">
    <property type="protein sequence ID" value="EDY21767.1"/>
    <property type="molecule type" value="Genomic_DNA"/>
</dbReference>
<comment type="similarity">
    <text evidence="1">Belongs to the zinc-containing alcohol dehydrogenase family. Quinone oxidoreductase subfamily.</text>
</comment>
<dbReference type="Gene3D" id="3.40.50.720">
    <property type="entry name" value="NAD(P)-binding Rossmann-like Domain"/>
    <property type="match status" value="1"/>
</dbReference>
<comment type="catalytic activity">
    <reaction evidence="10">
        <text>a 2,3-saturated acyl-[ACP] + NADP(+) = a (2E)-enoyl-[ACP] + NADPH + H(+)</text>
        <dbReference type="Rhea" id="RHEA:22564"/>
        <dbReference type="Rhea" id="RHEA-COMP:9925"/>
        <dbReference type="Rhea" id="RHEA-COMP:9926"/>
        <dbReference type="ChEBI" id="CHEBI:15378"/>
        <dbReference type="ChEBI" id="CHEBI:57783"/>
        <dbReference type="ChEBI" id="CHEBI:58349"/>
        <dbReference type="ChEBI" id="CHEBI:78784"/>
        <dbReference type="ChEBI" id="CHEBI:78785"/>
        <dbReference type="EC" id="1.3.1.104"/>
    </reaction>
</comment>
<dbReference type="InterPro" id="IPR020843">
    <property type="entry name" value="ER"/>
</dbReference>
<reference evidence="12 13" key="1">
    <citation type="journal article" date="2011" name="J. Bacteriol.">
        <title>Genome sequence of Chthoniobacter flavus Ellin428, an aerobic heterotrophic soil bacterium.</title>
        <authorList>
            <person name="Kant R."/>
            <person name="van Passel M.W."/>
            <person name="Palva A."/>
            <person name="Lucas S."/>
            <person name="Lapidus A."/>
            <person name="Glavina Del Rio T."/>
            <person name="Dalin E."/>
            <person name="Tice H."/>
            <person name="Bruce D."/>
            <person name="Goodwin L."/>
            <person name="Pitluck S."/>
            <person name="Larimer F.W."/>
            <person name="Land M.L."/>
            <person name="Hauser L."/>
            <person name="Sangwan P."/>
            <person name="de Vos W.M."/>
            <person name="Janssen P.H."/>
            <person name="Smidt H."/>
        </authorList>
    </citation>
    <scope>NUCLEOTIDE SEQUENCE [LARGE SCALE GENOMIC DNA]</scope>
    <source>
        <strain evidence="12 13">Ellin428</strain>
    </source>
</reference>
<dbReference type="eggNOG" id="COG0604">
    <property type="taxonomic scope" value="Bacteria"/>
</dbReference>
<dbReference type="SUPFAM" id="SSF50129">
    <property type="entry name" value="GroES-like"/>
    <property type="match status" value="1"/>
</dbReference>
<dbReference type="InterPro" id="IPR011032">
    <property type="entry name" value="GroES-like_sf"/>
</dbReference>
<dbReference type="AlphaFoldDB" id="B4CWH5"/>
<evidence type="ECO:0000256" key="9">
    <source>
        <dbReference type="ARBA" id="ARBA00038963"/>
    </source>
</evidence>
<organism evidence="12 13">
    <name type="scientific">Chthoniobacter flavus Ellin428</name>
    <dbReference type="NCBI Taxonomy" id="497964"/>
    <lineage>
        <taxon>Bacteria</taxon>
        <taxon>Pseudomonadati</taxon>
        <taxon>Verrucomicrobiota</taxon>
        <taxon>Spartobacteria</taxon>
        <taxon>Chthoniobacterales</taxon>
        <taxon>Chthoniobacteraceae</taxon>
        <taxon>Chthoniobacter</taxon>
    </lineage>
</organism>
<name>B4CWH5_9BACT</name>
<evidence type="ECO:0000256" key="8">
    <source>
        <dbReference type="ARBA" id="ARBA00023160"/>
    </source>
</evidence>
<keyword evidence="5" id="KW-0809">Transit peptide</keyword>
<keyword evidence="2" id="KW-0444">Lipid biosynthesis</keyword>
<protein>
    <recommendedName>
        <fullName evidence="9">enoyl-[acyl-carrier-protein] reductase</fullName>
        <ecNumber evidence="9">1.3.1.104</ecNumber>
    </recommendedName>
</protein>
<dbReference type="InParanoid" id="B4CWH5"/>
<dbReference type="InterPro" id="IPR036291">
    <property type="entry name" value="NAD(P)-bd_dom_sf"/>
</dbReference>
<keyword evidence="13" id="KW-1185">Reference proteome</keyword>
<dbReference type="SUPFAM" id="SSF51735">
    <property type="entry name" value="NAD(P)-binding Rossmann-fold domains"/>
    <property type="match status" value="1"/>
</dbReference>
<dbReference type="GO" id="GO:0006633">
    <property type="term" value="P:fatty acid biosynthetic process"/>
    <property type="evidence" value="ECO:0007669"/>
    <property type="project" value="UniProtKB-KW"/>
</dbReference>
<dbReference type="EC" id="1.3.1.104" evidence="9"/>